<reference evidence="10" key="1">
    <citation type="journal article" date="2019" name="PLoS Negl. Trop. Dis.">
        <title>Revisiting the worldwide diversity of Leptospira species in the environment.</title>
        <authorList>
            <person name="Vincent A.T."/>
            <person name="Schiettekatte O."/>
            <person name="Bourhy P."/>
            <person name="Veyrier F.J."/>
            <person name="Picardeau M."/>
        </authorList>
    </citation>
    <scope>NUCLEOTIDE SEQUENCE [LARGE SCALE GENOMIC DNA]</scope>
    <source>
        <strain evidence="10">201800272</strain>
    </source>
</reference>
<dbReference type="RefSeq" id="WP_135635641.1">
    <property type="nucleotide sequence ID" value="NZ_RQFU01000018.1"/>
</dbReference>
<dbReference type="Proteomes" id="UP000298200">
    <property type="component" value="Unassembled WGS sequence"/>
</dbReference>
<name>A0ABY2M2Z7_9LEPT</name>
<evidence type="ECO:0000256" key="6">
    <source>
        <dbReference type="ARBA" id="ARBA00023239"/>
    </source>
</evidence>
<dbReference type="InterPro" id="IPR013702">
    <property type="entry name" value="FIST_domain_N"/>
</dbReference>
<dbReference type="InterPro" id="IPR001054">
    <property type="entry name" value="A/G_cyclase"/>
</dbReference>
<evidence type="ECO:0000256" key="7">
    <source>
        <dbReference type="RuleBase" id="RU000405"/>
    </source>
</evidence>
<comment type="subcellular location">
    <subcellularLocation>
        <location evidence="1">Membrane</location>
    </subcellularLocation>
</comment>
<accession>A0ABY2M2Z7</accession>
<evidence type="ECO:0000256" key="4">
    <source>
        <dbReference type="ARBA" id="ARBA00022989"/>
    </source>
</evidence>
<organism evidence="9 10">
    <name type="scientific">Leptospira yanagawae</name>
    <dbReference type="NCBI Taxonomy" id="293069"/>
    <lineage>
        <taxon>Bacteria</taxon>
        <taxon>Pseudomonadati</taxon>
        <taxon>Spirochaetota</taxon>
        <taxon>Spirochaetia</taxon>
        <taxon>Leptospirales</taxon>
        <taxon>Leptospiraceae</taxon>
        <taxon>Leptospira</taxon>
    </lineage>
</organism>
<dbReference type="SMART" id="SM01204">
    <property type="entry name" value="FIST_C"/>
    <property type="match status" value="1"/>
</dbReference>
<dbReference type="CDD" id="cd07302">
    <property type="entry name" value="CHD"/>
    <property type="match status" value="1"/>
</dbReference>
<dbReference type="PANTHER" id="PTHR11920:SF335">
    <property type="entry name" value="GUANYLATE CYCLASE"/>
    <property type="match status" value="1"/>
</dbReference>
<keyword evidence="3" id="KW-0547">Nucleotide-binding</keyword>
<dbReference type="Pfam" id="PF08495">
    <property type="entry name" value="FIST"/>
    <property type="match status" value="1"/>
</dbReference>
<dbReference type="Pfam" id="PF10442">
    <property type="entry name" value="FIST_C"/>
    <property type="match status" value="1"/>
</dbReference>
<evidence type="ECO:0000256" key="3">
    <source>
        <dbReference type="ARBA" id="ARBA00022741"/>
    </source>
</evidence>
<evidence type="ECO:0000313" key="9">
    <source>
        <dbReference type="EMBL" id="TGL19900.1"/>
    </source>
</evidence>
<keyword evidence="2" id="KW-0812">Transmembrane</keyword>
<evidence type="ECO:0000256" key="5">
    <source>
        <dbReference type="ARBA" id="ARBA00023136"/>
    </source>
</evidence>
<evidence type="ECO:0000256" key="2">
    <source>
        <dbReference type="ARBA" id="ARBA00022692"/>
    </source>
</evidence>
<dbReference type="InterPro" id="IPR050401">
    <property type="entry name" value="Cyclic_nucleotide_synthase"/>
</dbReference>
<keyword evidence="4" id="KW-1133">Transmembrane helix</keyword>
<sequence>MNQRILKANGKEEVIQFLEELKQSSFFPTLAFIFVIDKSLSFDLVAPFYEEAVEVFATCSAEVIYNDSKSEFALVALVLAIPRSYFSLVHYPADSDSFSLGKQIAKDAKNQFLKPALLMLVAFKDLSFEPEKMIEGILDFDSGLKIFGGIASSFGNVENPPFYTKYGLETHGVCVLTFDEEKIQIHGLAVSGWQELGTPKKVTKSIGRKVYEIEGEPATDFYAKYFGFNTENLGIRKNHIDPDLLAASEFPLLIRKEDGSEVLRVAIQMDSKEKSVSYGGDIPEGSLVRFCSPNTMETIQHSYQEMFSFRSDLQELYPDFILMFNCAVRSRSLGPYMNMELNAIHKLWNRNVIGFSSWGEIGNSLHSKCGLHNTVISIVAIRNVEDSNRKNNELIEEDPRTIQFEPTTEVLTMEEMKREIDQLRRDKRILGHFLRLTSDDLEQEEVKSSKLLLNILPKETASRLRSGEVNISERVPSASVLFADLVGFTSFASKIDPEKLVTILNQIFTNFDDLTLKYGVEKIKTIGDAYMVASGVPNHLFDHADRCIQLGKEMISFMKEFSKKENLPLKIRIGINSGEVTAGVIGKHKFTYDLWGDTVNVAQRMEANGFPNCIQISKFTYDLISEKQNFVPNWIEAKGLGKIEAFLLDLI</sequence>
<dbReference type="SMART" id="SM00044">
    <property type="entry name" value="CYCc"/>
    <property type="match status" value="1"/>
</dbReference>
<gene>
    <name evidence="9" type="ORF">EHQ46_10915</name>
</gene>
<evidence type="ECO:0000256" key="1">
    <source>
        <dbReference type="ARBA" id="ARBA00004370"/>
    </source>
</evidence>
<dbReference type="EMBL" id="RQFU01000018">
    <property type="protein sequence ID" value="TGL19900.1"/>
    <property type="molecule type" value="Genomic_DNA"/>
</dbReference>
<keyword evidence="10" id="KW-1185">Reference proteome</keyword>
<keyword evidence="6 7" id="KW-0456">Lyase</keyword>
<dbReference type="PANTHER" id="PTHR11920">
    <property type="entry name" value="GUANYLYL CYCLASE"/>
    <property type="match status" value="1"/>
</dbReference>
<comment type="similarity">
    <text evidence="7">Belongs to the adenylyl cyclase class-4/guanylyl cyclase family.</text>
</comment>
<dbReference type="Pfam" id="PF00211">
    <property type="entry name" value="Guanylate_cyc"/>
    <property type="match status" value="1"/>
</dbReference>
<dbReference type="PROSITE" id="PS00452">
    <property type="entry name" value="GUANYLATE_CYCLASE_1"/>
    <property type="match status" value="1"/>
</dbReference>
<evidence type="ECO:0000259" key="8">
    <source>
        <dbReference type="PROSITE" id="PS50125"/>
    </source>
</evidence>
<dbReference type="InterPro" id="IPR019494">
    <property type="entry name" value="FIST_C"/>
</dbReference>
<proteinExistence type="inferred from homology"/>
<feature type="domain" description="Guanylate cyclase" evidence="8">
    <location>
        <begin position="479"/>
        <end position="606"/>
    </location>
</feature>
<protein>
    <recommendedName>
        <fullName evidence="8">Guanylate cyclase domain-containing protein</fullName>
    </recommendedName>
</protein>
<dbReference type="InterPro" id="IPR029787">
    <property type="entry name" value="Nucleotide_cyclase"/>
</dbReference>
<evidence type="ECO:0000313" key="10">
    <source>
        <dbReference type="Proteomes" id="UP000298200"/>
    </source>
</evidence>
<dbReference type="InterPro" id="IPR018297">
    <property type="entry name" value="A/G_cyclase_CS"/>
</dbReference>
<dbReference type="Gene3D" id="3.30.70.1230">
    <property type="entry name" value="Nucleotide cyclase"/>
    <property type="match status" value="1"/>
</dbReference>
<keyword evidence="5" id="KW-0472">Membrane</keyword>
<dbReference type="SMART" id="SM00897">
    <property type="entry name" value="FIST"/>
    <property type="match status" value="1"/>
</dbReference>
<dbReference type="PROSITE" id="PS50125">
    <property type="entry name" value="GUANYLATE_CYCLASE_2"/>
    <property type="match status" value="1"/>
</dbReference>
<dbReference type="SUPFAM" id="SSF55073">
    <property type="entry name" value="Nucleotide cyclase"/>
    <property type="match status" value="1"/>
</dbReference>
<comment type="caution">
    <text evidence="9">The sequence shown here is derived from an EMBL/GenBank/DDBJ whole genome shotgun (WGS) entry which is preliminary data.</text>
</comment>